<gene>
    <name evidence="3" type="ORF">AUL39_07695</name>
</gene>
<protein>
    <recommendedName>
        <fullName evidence="2">CHAD domain-containing protein</fullName>
    </recommendedName>
</protein>
<comment type="caution">
    <text evidence="3">The sequence shown here is derived from an EMBL/GenBank/DDBJ whole genome shotgun (WGS) entry which is preliminary data.</text>
</comment>
<reference evidence="3 4" key="1">
    <citation type="submission" date="2015-12" db="EMBL/GenBank/DDBJ databases">
        <title>Draft Genome Sequence of Olsenella scatoligenes SK9K4T; a Producer of 3-Methylindole- (skatole) and 4-Methylphenol- (p-cresol) Isolated from Pig Feces.</title>
        <authorList>
            <person name="Li X."/>
            <person name="Borg B."/>
            <person name="Canibe N."/>
        </authorList>
    </citation>
    <scope>NUCLEOTIDE SEQUENCE [LARGE SCALE GENOMIC DNA]</scope>
    <source>
        <strain evidence="3 4">SK9K4</strain>
    </source>
</reference>
<dbReference type="OrthoDB" id="9810154at2"/>
<dbReference type="SMART" id="SM00880">
    <property type="entry name" value="CHAD"/>
    <property type="match status" value="1"/>
</dbReference>
<evidence type="ECO:0000259" key="2">
    <source>
        <dbReference type="PROSITE" id="PS51708"/>
    </source>
</evidence>
<dbReference type="InterPro" id="IPR013078">
    <property type="entry name" value="His_Pase_superF_clade-1"/>
</dbReference>
<dbReference type="Gene3D" id="1.40.20.10">
    <property type="entry name" value="CHAD domain"/>
    <property type="match status" value="1"/>
</dbReference>
<evidence type="ECO:0000313" key="3">
    <source>
        <dbReference type="EMBL" id="KUH58092.1"/>
    </source>
</evidence>
<dbReference type="Pfam" id="PF00300">
    <property type="entry name" value="His_Phos_1"/>
    <property type="match status" value="1"/>
</dbReference>
<feature type="domain" description="CHAD" evidence="2">
    <location>
        <begin position="164"/>
        <end position="451"/>
    </location>
</feature>
<feature type="region of interest" description="Disordered" evidence="1">
    <location>
        <begin position="436"/>
        <end position="480"/>
    </location>
</feature>
<name>A0A124EGP2_TRASO</name>
<proteinExistence type="predicted"/>
<dbReference type="EMBL" id="LOJF01000010">
    <property type="protein sequence ID" value="KUH58092.1"/>
    <property type="molecule type" value="Genomic_DNA"/>
</dbReference>
<dbReference type="STRING" id="1299998.AUL39_07695"/>
<dbReference type="Proteomes" id="UP000054078">
    <property type="component" value="Unassembled WGS sequence"/>
</dbReference>
<dbReference type="SUPFAM" id="SSF53254">
    <property type="entry name" value="Phosphoglycerate mutase-like"/>
    <property type="match status" value="1"/>
</dbReference>
<organism evidence="3 4">
    <name type="scientific">Tractidigestivibacter scatoligenes</name>
    <name type="common">Olsenella scatoligenes</name>
    <dbReference type="NCBI Taxonomy" id="1299998"/>
    <lineage>
        <taxon>Bacteria</taxon>
        <taxon>Bacillati</taxon>
        <taxon>Actinomycetota</taxon>
        <taxon>Coriobacteriia</taxon>
        <taxon>Coriobacteriales</taxon>
        <taxon>Atopobiaceae</taxon>
        <taxon>Tractidigestivibacter</taxon>
    </lineage>
</organism>
<keyword evidence="4" id="KW-1185">Reference proteome</keyword>
<dbReference type="AlphaFoldDB" id="A0A124EGP2"/>
<dbReference type="InterPro" id="IPR038186">
    <property type="entry name" value="CHAD_dom_sf"/>
</dbReference>
<feature type="compositionally biased region" description="Low complexity" evidence="1">
    <location>
        <begin position="453"/>
        <end position="468"/>
    </location>
</feature>
<evidence type="ECO:0000256" key="1">
    <source>
        <dbReference type="SAM" id="MobiDB-lite"/>
    </source>
</evidence>
<dbReference type="SMART" id="SM00855">
    <property type="entry name" value="PGAM"/>
    <property type="match status" value="1"/>
</dbReference>
<dbReference type="InterPro" id="IPR007899">
    <property type="entry name" value="CHAD_dom"/>
</dbReference>
<dbReference type="PROSITE" id="PS51708">
    <property type="entry name" value="CHAD"/>
    <property type="match status" value="1"/>
</dbReference>
<dbReference type="Gene3D" id="3.40.50.1240">
    <property type="entry name" value="Phosphoglycerate mutase-like"/>
    <property type="match status" value="1"/>
</dbReference>
<dbReference type="Pfam" id="PF05235">
    <property type="entry name" value="CHAD"/>
    <property type="match status" value="1"/>
</dbReference>
<sequence length="480" mass="52235">MVRTLVLVRHGKAEKAPDGSSDLYRELTPDGRHALEIAYPRTFSLLEDYDDVNVWSSPAIRAMQTAQVVANVLGVDGIEVDQTLYDQNVDAILAQISTTSEDTVVIVGHVPSLDAIASRLLGMTIRLNKGAALALELPQPEAAAEGEVATPAPASLLWFVDGPKPSVWGSLVSIEGEVTASAGELAASAERFFNNPDDTDALCDFRMAVRRLRSLVSFLSPWESKKQAERADKILRNLLDATARLRGIDIFSQTVDDLVEAGELGENSLLPVACAHERKLERSSFMELVRKKSLVKKLDALVEELSGFRWKKSVLVRGLSEEDLRSRFDEELDALDQALFGLDLSSANAVYDARRDAKELHYVANRLGVVLGDERAQMSQYMDEIQRDLGALCNARTNATLADEFRHSPRFRGVRADLGVAGRDQSEVVSAIVSGMKRREASDGAAEEEGALSEEAPAADAAEVESTAPTENATPETSAE</sequence>
<evidence type="ECO:0000313" key="4">
    <source>
        <dbReference type="Proteomes" id="UP000054078"/>
    </source>
</evidence>
<dbReference type="RefSeq" id="WP_059055023.1">
    <property type="nucleotide sequence ID" value="NZ_LOJF01000010.1"/>
</dbReference>
<accession>A0A124EGP2</accession>
<dbReference type="InterPro" id="IPR029033">
    <property type="entry name" value="His_PPase_superfam"/>
</dbReference>
<dbReference type="CDD" id="cd07067">
    <property type="entry name" value="HP_PGM_like"/>
    <property type="match status" value="1"/>
</dbReference>
<feature type="compositionally biased region" description="Polar residues" evidence="1">
    <location>
        <begin position="469"/>
        <end position="480"/>
    </location>
</feature>